<keyword evidence="3" id="KW-0217">Developmental protein</keyword>
<dbReference type="InterPro" id="IPR029034">
    <property type="entry name" value="Cystine-knot_cytokine"/>
</dbReference>
<evidence type="ECO:0000256" key="3">
    <source>
        <dbReference type="ARBA" id="ARBA00022473"/>
    </source>
</evidence>
<accession>A0A094ZII7</accession>
<dbReference type="Proteomes" id="UP000471633">
    <property type="component" value="Unassembled WGS sequence"/>
</dbReference>
<reference evidence="7" key="3">
    <citation type="submission" date="2021-06" db="EMBL/GenBank/DDBJ databases">
        <title>Chromosome-level genome assembly for S. haematobium.</title>
        <authorList>
            <person name="Stroehlein A.J."/>
        </authorList>
    </citation>
    <scope>NUCLEOTIDE SEQUENCE</scope>
</reference>
<comment type="subcellular location">
    <subcellularLocation>
        <location evidence="1">Secreted</location>
    </subcellularLocation>
</comment>
<evidence type="ECO:0000256" key="1">
    <source>
        <dbReference type="ARBA" id="ARBA00004613"/>
    </source>
</evidence>
<reference evidence="7" key="2">
    <citation type="journal article" date="2019" name="Gigascience">
        <title>High-quality Schistosoma haematobium genome achieved by single-molecule and long-range sequencing.</title>
        <authorList>
            <person name="Stroehlein A.J."/>
            <person name="Korhonen P.K."/>
            <person name="Chong T.M."/>
            <person name="Lim Y.L."/>
            <person name="Chan K.G."/>
            <person name="Webster B."/>
            <person name="Rollinson D."/>
            <person name="Brindley P.J."/>
            <person name="Gasser R.B."/>
            <person name="Young N.D."/>
        </authorList>
    </citation>
    <scope>NUCLEOTIDE SEQUENCE</scope>
</reference>
<evidence type="ECO:0000256" key="6">
    <source>
        <dbReference type="SAM" id="Phobius"/>
    </source>
</evidence>
<dbReference type="GeneID" id="24589631"/>
<reference evidence="7" key="4">
    <citation type="journal article" date="2022" name="PLoS Pathog.">
        <title>Chromosome-level genome of Schistosoma haematobium underpins genome-wide explorations of molecular variation.</title>
        <authorList>
            <person name="Stroehlein A.J."/>
            <person name="Korhonen P.K."/>
            <person name="Lee V.V."/>
            <person name="Ralph S.A."/>
            <person name="Mentink-Kane M."/>
            <person name="You H."/>
            <person name="McManus D.P."/>
            <person name="Tchuente L.T."/>
            <person name="Stothard J.R."/>
            <person name="Kaur P."/>
            <person name="Dudchenko O."/>
            <person name="Aiden E.L."/>
            <person name="Yang B."/>
            <person name="Yang H."/>
            <person name="Emery A.M."/>
            <person name="Webster B.L."/>
            <person name="Brindley P.J."/>
            <person name="Rollinson D."/>
            <person name="Chang B.C.H."/>
            <person name="Gasser R.B."/>
            <person name="Young N.D."/>
        </authorList>
    </citation>
    <scope>NUCLEOTIDE SEQUENCE</scope>
</reference>
<evidence type="ECO:0000313" key="7">
    <source>
        <dbReference type="EMBL" id="KAH9581573.1"/>
    </source>
</evidence>
<dbReference type="SUPFAM" id="SSF57501">
    <property type="entry name" value="Cystine-knot cytokines"/>
    <property type="match status" value="1"/>
</dbReference>
<dbReference type="KEGG" id="shx:MS3_00008674"/>
<dbReference type="EMBL" id="KL250566">
    <property type="protein sequence ID" value="KGB33737.1"/>
    <property type="molecule type" value="Genomic_DNA"/>
</dbReference>
<dbReference type="PANTHER" id="PTHR10494">
    <property type="entry name" value="BONE MORPHOGENETIC PROTEIN INHIBITOR, NOGGIN"/>
    <property type="match status" value="1"/>
</dbReference>
<dbReference type="GO" id="GO:0030514">
    <property type="term" value="P:negative regulation of BMP signaling pathway"/>
    <property type="evidence" value="ECO:0007669"/>
    <property type="project" value="InterPro"/>
</dbReference>
<proteinExistence type="inferred from homology"/>
<dbReference type="GO" id="GO:0045596">
    <property type="term" value="P:negative regulation of cell differentiation"/>
    <property type="evidence" value="ECO:0007669"/>
    <property type="project" value="InterPro"/>
</dbReference>
<gene>
    <name evidence="7" type="ORF">MS3_00008674</name>
    <name evidence="8" type="ORF">MS3_01919</name>
</gene>
<evidence type="ECO:0000256" key="5">
    <source>
        <dbReference type="ARBA" id="ARBA00022729"/>
    </source>
</evidence>
<protein>
    <submittedName>
        <fullName evidence="8">Noggin-3</fullName>
    </submittedName>
</protein>
<dbReference type="Pfam" id="PF05806">
    <property type="entry name" value="Noggin"/>
    <property type="match status" value="1"/>
</dbReference>
<keyword evidence="6" id="KW-0472">Membrane</keyword>
<evidence type="ECO:0000313" key="9">
    <source>
        <dbReference type="Proteomes" id="UP000471633"/>
    </source>
</evidence>
<keyword evidence="9" id="KW-1185">Reference proteome</keyword>
<dbReference type="InterPro" id="IPR008717">
    <property type="entry name" value="Noggin"/>
</dbReference>
<dbReference type="PANTHER" id="PTHR10494:SF6">
    <property type="entry name" value="NOGGIN"/>
    <property type="match status" value="1"/>
</dbReference>
<name>A0A094ZII7_SCHHA</name>
<comment type="similarity">
    <text evidence="2">Belongs to the noggin family.</text>
</comment>
<dbReference type="RefSeq" id="XP_012793503.1">
    <property type="nucleotide sequence ID" value="XM_012938049.2"/>
</dbReference>
<keyword evidence="5" id="KW-0732">Signal</keyword>
<evidence type="ECO:0000313" key="8">
    <source>
        <dbReference type="EMBL" id="KGB33737.1"/>
    </source>
</evidence>
<dbReference type="EMBL" id="AMPZ03000006">
    <property type="protein sequence ID" value="KAH9581573.1"/>
    <property type="molecule type" value="Genomic_DNA"/>
</dbReference>
<dbReference type="Gene3D" id="2.10.90.10">
    <property type="entry name" value="Cystine-knot cytokines"/>
    <property type="match status" value="1"/>
</dbReference>
<dbReference type="AlphaFoldDB" id="A0A094ZII7"/>
<dbReference type="Gene3D" id="1.10.287.520">
    <property type="entry name" value="Helix hairpin bin"/>
    <property type="match status" value="1"/>
</dbReference>
<dbReference type="CTD" id="24589631"/>
<keyword evidence="6" id="KW-0812">Transmembrane</keyword>
<dbReference type="GO" id="GO:0005615">
    <property type="term" value="C:extracellular space"/>
    <property type="evidence" value="ECO:0007669"/>
    <property type="project" value="TreeGrafter"/>
</dbReference>
<evidence type="ECO:0000256" key="2">
    <source>
        <dbReference type="ARBA" id="ARBA00007480"/>
    </source>
</evidence>
<dbReference type="GO" id="GO:0009953">
    <property type="term" value="P:dorsal/ventral pattern formation"/>
    <property type="evidence" value="ECO:0007669"/>
    <property type="project" value="TreeGrafter"/>
</dbReference>
<keyword evidence="6" id="KW-1133">Transmembrane helix</keyword>
<dbReference type="STRING" id="6185.A0A094ZII7"/>
<sequence>MSNIYIQLIIFICIFIDLPLIYSNRITSKSTYIVNDLQDVNPISNYGNSIDKSNISNYLWHLFQNRNINSYQMEKPTLYYTPNTNNEISNITSIKFNKSKPLEFYHNLQTSGNVNIFQRLKNDPVHIKAEMNSNFRTTNQMIQPNQLTIFPNQIPLIPNERPFHNHVLLKHNEMIRLLGGQNFNSEFMSFNKPWEAIMFPSGRLISSTFINDDKNTFETLLSLNRNRRSRKIKSKNHQNFLNIYDSYKKRKKQNHIDTNLNQFFQNIMHRLKLIENLKYKNQFNDQLLHFQSNQQYFKYNRMKKNRQLKRILREFLNDYNNCPLYYIWYDLGPKFWPRWIKIGQCVNLANTSCSLPPGMYCQEKNTKNIAILRYICPEKWPLSKCNWYRVHLPIVTECSCQCTSKSTYRKDS</sequence>
<feature type="transmembrane region" description="Helical" evidence="6">
    <location>
        <begin position="6"/>
        <end position="22"/>
    </location>
</feature>
<evidence type="ECO:0000256" key="4">
    <source>
        <dbReference type="ARBA" id="ARBA00022525"/>
    </source>
</evidence>
<organism evidence="8">
    <name type="scientific">Schistosoma haematobium</name>
    <name type="common">Blood fluke</name>
    <dbReference type="NCBI Taxonomy" id="6185"/>
    <lineage>
        <taxon>Eukaryota</taxon>
        <taxon>Metazoa</taxon>
        <taxon>Spiralia</taxon>
        <taxon>Lophotrochozoa</taxon>
        <taxon>Platyhelminthes</taxon>
        <taxon>Trematoda</taxon>
        <taxon>Digenea</taxon>
        <taxon>Strigeidida</taxon>
        <taxon>Schistosomatoidea</taxon>
        <taxon>Schistosomatidae</taxon>
        <taxon>Schistosoma</taxon>
    </lineage>
</organism>
<keyword evidence="4" id="KW-0964">Secreted</keyword>
<reference evidence="8" key="1">
    <citation type="journal article" date="2012" name="Nat. Genet.">
        <title>Whole-genome sequence of Schistosoma haematobium.</title>
        <authorList>
            <person name="Young N.D."/>
            <person name="Jex A.R."/>
            <person name="Li B."/>
            <person name="Liu S."/>
            <person name="Yang L."/>
            <person name="Xiong Z."/>
            <person name="Li Y."/>
            <person name="Cantacessi C."/>
            <person name="Hall R.S."/>
            <person name="Xu X."/>
            <person name="Chen F."/>
            <person name="Wu X."/>
            <person name="Zerlotini A."/>
            <person name="Oliveira G."/>
            <person name="Hofmann A."/>
            <person name="Zhang G."/>
            <person name="Fang X."/>
            <person name="Kang Y."/>
            <person name="Campbell B.E."/>
            <person name="Loukas A."/>
            <person name="Ranganathan S."/>
            <person name="Rollinson D."/>
            <person name="Rinaldi G."/>
            <person name="Brindley P.J."/>
            <person name="Yang H."/>
            <person name="Wang J."/>
            <person name="Wang J."/>
            <person name="Gasser R.B."/>
        </authorList>
    </citation>
    <scope>NUCLEOTIDE SEQUENCE [LARGE SCALE GENOMIC DNA]</scope>
</reference>